<accession>A0A1E7F360</accession>
<proteinExistence type="predicted"/>
<evidence type="ECO:0000313" key="2">
    <source>
        <dbReference type="EMBL" id="OEU12610.1"/>
    </source>
</evidence>
<keyword evidence="3" id="KW-1185">Reference proteome</keyword>
<name>A0A1E7F360_9STRA</name>
<keyword evidence="1" id="KW-0472">Membrane</keyword>
<dbReference type="KEGG" id="fcy:FRACYDRAFT_270403"/>
<sequence length="114" mass="13164">MLGSFGRLTANQRVWGAIGSVVVAGTVFKVTYFRYCRDAMQNQAGESHAKATDHYREAREFAEWSAKDREQKRADLPELTPEQTLQMRKYLRIMQEYHALNPDSDLDPETGRPR</sequence>
<keyword evidence="1" id="KW-1133">Transmembrane helix</keyword>
<feature type="transmembrane region" description="Helical" evidence="1">
    <location>
        <begin position="14"/>
        <end position="33"/>
    </location>
</feature>
<dbReference type="InParanoid" id="A0A1E7F360"/>
<protein>
    <submittedName>
        <fullName evidence="2">Uncharacterized protein</fullName>
    </submittedName>
</protein>
<gene>
    <name evidence="2" type="ORF">FRACYDRAFT_270403</name>
</gene>
<dbReference type="Proteomes" id="UP000095751">
    <property type="component" value="Unassembled WGS sequence"/>
</dbReference>
<dbReference type="AlphaFoldDB" id="A0A1E7F360"/>
<evidence type="ECO:0000313" key="3">
    <source>
        <dbReference type="Proteomes" id="UP000095751"/>
    </source>
</evidence>
<dbReference type="OrthoDB" id="36175at2759"/>
<keyword evidence="1" id="KW-0812">Transmembrane</keyword>
<organism evidence="2 3">
    <name type="scientific">Fragilariopsis cylindrus CCMP1102</name>
    <dbReference type="NCBI Taxonomy" id="635003"/>
    <lineage>
        <taxon>Eukaryota</taxon>
        <taxon>Sar</taxon>
        <taxon>Stramenopiles</taxon>
        <taxon>Ochrophyta</taxon>
        <taxon>Bacillariophyta</taxon>
        <taxon>Bacillariophyceae</taxon>
        <taxon>Bacillariophycidae</taxon>
        <taxon>Bacillariales</taxon>
        <taxon>Bacillariaceae</taxon>
        <taxon>Fragilariopsis</taxon>
    </lineage>
</organism>
<reference evidence="2 3" key="1">
    <citation type="submission" date="2016-09" db="EMBL/GenBank/DDBJ databases">
        <title>Extensive genetic diversity and differential bi-allelic expression allows diatom success in the polar Southern Ocean.</title>
        <authorList>
            <consortium name="DOE Joint Genome Institute"/>
            <person name="Mock T."/>
            <person name="Otillar R.P."/>
            <person name="Strauss J."/>
            <person name="Dupont C."/>
            <person name="Frickenhaus S."/>
            <person name="Maumus F."/>
            <person name="Mcmullan M."/>
            <person name="Sanges R."/>
            <person name="Schmutz J."/>
            <person name="Toseland A."/>
            <person name="Valas R."/>
            <person name="Veluchamy A."/>
            <person name="Ward B.J."/>
            <person name="Allen A."/>
            <person name="Barry K."/>
            <person name="Falciatore A."/>
            <person name="Ferrante M."/>
            <person name="Fortunato A.E."/>
            <person name="Gloeckner G."/>
            <person name="Gruber A."/>
            <person name="Hipkin R."/>
            <person name="Janech M."/>
            <person name="Kroth P."/>
            <person name="Leese F."/>
            <person name="Lindquist E."/>
            <person name="Lyon B.R."/>
            <person name="Martin J."/>
            <person name="Mayer C."/>
            <person name="Parker M."/>
            <person name="Quesneville H."/>
            <person name="Raymond J."/>
            <person name="Uhlig C."/>
            <person name="Valentin K.U."/>
            <person name="Worden A.Z."/>
            <person name="Armbrust E.V."/>
            <person name="Bowler C."/>
            <person name="Green B."/>
            <person name="Moulton V."/>
            <person name="Van Oosterhout C."/>
            <person name="Grigoriev I."/>
        </authorList>
    </citation>
    <scope>NUCLEOTIDE SEQUENCE [LARGE SCALE GENOMIC DNA]</scope>
    <source>
        <strain evidence="2 3">CCMP1102</strain>
    </source>
</reference>
<dbReference type="EMBL" id="KV784364">
    <property type="protein sequence ID" value="OEU12610.1"/>
    <property type="molecule type" value="Genomic_DNA"/>
</dbReference>
<evidence type="ECO:0000256" key="1">
    <source>
        <dbReference type="SAM" id="Phobius"/>
    </source>
</evidence>